<keyword evidence="7" id="KW-0997">Cell inner membrane</keyword>
<dbReference type="InterPro" id="IPR049177">
    <property type="entry name" value="MgtC_SapB_SrpB_YhiD_N"/>
</dbReference>
<evidence type="ECO:0000256" key="4">
    <source>
        <dbReference type="ARBA" id="ARBA00022692"/>
    </source>
</evidence>
<dbReference type="PANTHER" id="PTHR33778:SF3">
    <property type="entry name" value="PROTEIN MGTC"/>
    <property type="match status" value="1"/>
</dbReference>
<feature type="transmembrane region" description="Helical" evidence="7">
    <location>
        <begin position="32"/>
        <end position="50"/>
    </location>
</feature>
<comment type="caution">
    <text evidence="9">The sequence shown here is derived from an EMBL/GenBank/DDBJ whole genome shotgun (WGS) entry which is preliminary data.</text>
</comment>
<keyword evidence="4 7" id="KW-0812">Transmembrane</keyword>
<evidence type="ECO:0000256" key="1">
    <source>
        <dbReference type="ARBA" id="ARBA00004651"/>
    </source>
</evidence>
<evidence type="ECO:0000313" key="10">
    <source>
        <dbReference type="Proteomes" id="UP000180215"/>
    </source>
</evidence>
<proteinExistence type="inferred from homology"/>
<dbReference type="PANTHER" id="PTHR33778">
    <property type="entry name" value="PROTEIN MGTC"/>
    <property type="match status" value="1"/>
</dbReference>
<evidence type="ECO:0000256" key="5">
    <source>
        <dbReference type="ARBA" id="ARBA00022989"/>
    </source>
</evidence>
<evidence type="ECO:0000256" key="6">
    <source>
        <dbReference type="ARBA" id="ARBA00023136"/>
    </source>
</evidence>
<reference evidence="9 10" key="1">
    <citation type="submission" date="2016-10" db="EMBL/GenBank/DDBJ databases">
        <title>Draft genome sequence of Methylobacterium extorquens CP3, a seed endophyte of Crotalaria pumila with plant growth-promoting and metal tolerance properties.</title>
        <authorList>
            <person name="Sanchez-Lopez A.S."/>
            <person name="Van Hamme J.D."/>
            <person name="Thijs S."/>
            <person name="Mcammond B.M."/>
            <person name="Stevens V."/>
            <person name="Gonzalez-Chavez M.D.C."/>
            <person name="Vangronsveld J."/>
        </authorList>
    </citation>
    <scope>NUCLEOTIDE SEQUENCE [LARGE SCALE GENOMIC DNA]</scope>
    <source>
        <strain evidence="9 10">CP3</strain>
    </source>
</reference>
<comment type="similarity">
    <text evidence="2 7">Belongs to the MgtC/SapB family.</text>
</comment>
<name>A0A1S1P5Q6_METEX</name>
<evidence type="ECO:0000259" key="8">
    <source>
        <dbReference type="Pfam" id="PF02308"/>
    </source>
</evidence>
<dbReference type="EMBL" id="MNAO01000120">
    <property type="protein sequence ID" value="OHV16507.1"/>
    <property type="molecule type" value="Genomic_DNA"/>
</dbReference>
<evidence type="ECO:0000256" key="2">
    <source>
        <dbReference type="ARBA" id="ARBA00009298"/>
    </source>
</evidence>
<evidence type="ECO:0000256" key="7">
    <source>
        <dbReference type="RuleBase" id="RU365041"/>
    </source>
</evidence>
<feature type="domain" description="MgtC/SapB/SrpB/YhiD N-terminal" evidence="8">
    <location>
        <begin position="13"/>
        <end position="131"/>
    </location>
</feature>
<dbReference type="InterPro" id="IPR003416">
    <property type="entry name" value="MgtC/SapB/SrpB/YhiD_fam"/>
</dbReference>
<organism evidence="9 10">
    <name type="scientific">Methylorubrum extorquens</name>
    <name type="common">Methylobacterium dichloromethanicum</name>
    <name type="synonym">Methylobacterium extorquens</name>
    <dbReference type="NCBI Taxonomy" id="408"/>
    <lineage>
        <taxon>Bacteria</taxon>
        <taxon>Pseudomonadati</taxon>
        <taxon>Pseudomonadota</taxon>
        <taxon>Alphaproteobacteria</taxon>
        <taxon>Hyphomicrobiales</taxon>
        <taxon>Methylobacteriaceae</taxon>
        <taxon>Methylorubrum</taxon>
    </lineage>
</organism>
<keyword evidence="3" id="KW-1003">Cell membrane</keyword>
<feature type="transmembrane region" description="Helical" evidence="7">
    <location>
        <begin position="110"/>
        <end position="132"/>
    </location>
</feature>
<accession>A0A1S1P5Q6</accession>
<protein>
    <recommendedName>
        <fullName evidence="7">Protein MgtC</fullName>
    </recommendedName>
</protein>
<evidence type="ECO:0000256" key="3">
    <source>
        <dbReference type="ARBA" id="ARBA00022475"/>
    </source>
</evidence>
<comment type="subcellular location">
    <subcellularLocation>
        <location evidence="7">Cell inner membrane</location>
        <topology evidence="7">Multi-pass membrane protein</topology>
    </subcellularLocation>
    <subcellularLocation>
        <location evidence="1">Cell membrane</location>
        <topology evidence="1">Multi-pass membrane protein</topology>
    </subcellularLocation>
</comment>
<sequence length="244" mass="25218">MENLLSASVATGLAALLGGTIGLERQWHQGLAGLRTNALVATAASAFVRLPIAAGAGDLHPANLAGSVISGIGFLGAGVILREGMNVRGLNTAATLWCSAAVGVYTGSDLFAIACGLTAVILAINIALRPVISQLNRLSLRFSAGPPAAVQVSLDCPASDLVGVRSLIIARTHKAALQLRTMRAEPIAERPEEARLHFEVLGFGRVEQAVERLLTSLDGEANVCSFAWARTGSPDTDIALHPSA</sequence>
<dbReference type="GO" id="GO:0005886">
    <property type="term" value="C:plasma membrane"/>
    <property type="evidence" value="ECO:0007669"/>
    <property type="project" value="UniProtKB-SubCell"/>
</dbReference>
<dbReference type="Pfam" id="PF02308">
    <property type="entry name" value="MgtC"/>
    <property type="match status" value="1"/>
</dbReference>
<keyword evidence="6 7" id="KW-0472">Membrane</keyword>
<dbReference type="Proteomes" id="UP000180215">
    <property type="component" value="Unassembled WGS sequence"/>
</dbReference>
<dbReference type="PRINTS" id="PR01837">
    <property type="entry name" value="MGTCSAPBPROT"/>
</dbReference>
<evidence type="ECO:0000313" key="9">
    <source>
        <dbReference type="EMBL" id="OHV16507.1"/>
    </source>
</evidence>
<feature type="transmembrane region" description="Helical" evidence="7">
    <location>
        <begin position="62"/>
        <end position="81"/>
    </location>
</feature>
<gene>
    <name evidence="9" type="ORF">BK022_11745</name>
</gene>
<dbReference type="Gene3D" id="3.30.70.260">
    <property type="match status" value="1"/>
</dbReference>
<keyword evidence="5 7" id="KW-1133">Transmembrane helix</keyword>
<dbReference type="AlphaFoldDB" id="A0A1S1P5Q6"/>